<dbReference type="GO" id="GO:0007095">
    <property type="term" value="P:mitotic G2 DNA damage checkpoint signaling"/>
    <property type="evidence" value="ECO:0007669"/>
    <property type="project" value="TreeGrafter"/>
</dbReference>
<dbReference type="Proteomes" id="UP000005203">
    <property type="component" value="Linkage group LG10"/>
</dbReference>
<dbReference type="KEGG" id="ame:100576957"/>
<sequence>MPQEMNILRCSSCKTYQVHIIKKAKKWQCKICNFKQIFKQVYFKGSGKDCRVFVQKLNLMKEHEVEKIAKSFDECNYNINDNYTSTYPEQLKLKVSENKWAKYLDSTEEIESNIFKASTSKNIKYNENDKIHLNHDDIIKSSQNESIKSDRDLSDESDCTQNFVNDNEEDYDNFTPKEIDNSKNNDFHSKNITEIKCKENIFDDNEDFDISIDF</sequence>
<evidence type="ECO:0000259" key="1">
    <source>
        <dbReference type="Pfam" id="PF15749"/>
    </source>
</evidence>
<keyword evidence="3" id="KW-1185">Reference proteome</keyword>
<organism evidence="2">
    <name type="scientific">Apis mellifera</name>
    <name type="common">Honeybee</name>
    <dbReference type="NCBI Taxonomy" id="7460"/>
    <lineage>
        <taxon>Eukaryota</taxon>
        <taxon>Metazoa</taxon>
        <taxon>Ecdysozoa</taxon>
        <taxon>Arthropoda</taxon>
        <taxon>Hexapoda</taxon>
        <taxon>Insecta</taxon>
        <taxon>Pterygota</taxon>
        <taxon>Neoptera</taxon>
        <taxon>Endopterygota</taxon>
        <taxon>Hymenoptera</taxon>
        <taxon>Apocrita</taxon>
        <taxon>Aculeata</taxon>
        <taxon>Apoidea</taxon>
        <taxon>Anthophila</taxon>
        <taxon>Apidae</taxon>
        <taxon>Apis</taxon>
    </lineage>
</organism>
<dbReference type="GO" id="GO:0006886">
    <property type="term" value="P:intracellular protein transport"/>
    <property type="evidence" value="ECO:0007669"/>
    <property type="project" value="InterPro"/>
</dbReference>
<accession>A0A8B7KNX8</accession>
<dbReference type="GO" id="GO:0005634">
    <property type="term" value="C:nucleus"/>
    <property type="evidence" value="ECO:0007669"/>
    <property type="project" value="TreeGrafter"/>
</dbReference>
<dbReference type="GO" id="GO:0030127">
    <property type="term" value="C:COPII vesicle coat"/>
    <property type="evidence" value="ECO:0007669"/>
    <property type="project" value="InterPro"/>
</dbReference>
<protein>
    <submittedName>
        <fullName evidence="4">MRN complex-interacting protein</fullName>
    </submittedName>
</protein>
<dbReference type="InterPro" id="IPR036174">
    <property type="entry name" value="Znf_Sec23_Sec24_sf"/>
</dbReference>
<evidence type="ECO:0000313" key="4">
    <source>
        <dbReference type="RefSeq" id="XP_016769709.1"/>
    </source>
</evidence>
<dbReference type="RefSeq" id="XP_016769709.1">
    <property type="nucleotide sequence ID" value="XM_016914220.2"/>
</dbReference>
<accession>A0A7M7IHI7</accession>
<dbReference type="SUPFAM" id="SSF82919">
    <property type="entry name" value="Zn-finger domain of Sec23/24"/>
    <property type="match status" value="1"/>
</dbReference>
<name>A0A7M7IHI7_APIME</name>
<dbReference type="GO" id="GO:0006888">
    <property type="term" value="P:endoplasmic reticulum to Golgi vesicle-mediated transport"/>
    <property type="evidence" value="ECO:0007669"/>
    <property type="project" value="InterPro"/>
</dbReference>
<feature type="domain" description="MRN complex-interacting protein N-terminal" evidence="1">
    <location>
        <begin position="7"/>
        <end position="102"/>
    </location>
</feature>
<proteinExistence type="predicted"/>
<dbReference type="GeneID" id="100576957"/>
<gene>
    <name evidence="2" type="primary">100576957</name>
    <name evidence="4" type="synonym">LOC100576957</name>
</gene>
<dbReference type="PANTHER" id="PTHR15863:SF2">
    <property type="entry name" value="MRN COMPLEX-INTERACTING PROTEIN"/>
    <property type="match status" value="1"/>
</dbReference>
<evidence type="ECO:0000313" key="2">
    <source>
        <dbReference type="EnsemblMetazoa" id="XP_016769709"/>
    </source>
</evidence>
<dbReference type="GO" id="GO:0003682">
    <property type="term" value="F:chromatin binding"/>
    <property type="evidence" value="ECO:0007669"/>
    <property type="project" value="TreeGrafter"/>
</dbReference>
<dbReference type="OrthoDB" id="5960226at2759"/>
<reference evidence="2" key="1">
    <citation type="submission" date="2021-01" db="UniProtKB">
        <authorList>
            <consortium name="EnsemblMetazoa"/>
        </authorList>
    </citation>
    <scope>IDENTIFICATION</scope>
    <source>
        <strain evidence="2">DH4</strain>
    </source>
</reference>
<dbReference type="Pfam" id="PF15749">
    <property type="entry name" value="MRNIP"/>
    <property type="match status" value="1"/>
</dbReference>
<dbReference type="InterPro" id="IPR049472">
    <property type="entry name" value="MRNIP_N"/>
</dbReference>
<evidence type="ECO:0000313" key="3">
    <source>
        <dbReference type="Proteomes" id="UP000005203"/>
    </source>
</evidence>
<dbReference type="GO" id="GO:0008270">
    <property type="term" value="F:zinc ion binding"/>
    <property type="evidence" value="ECO:0007669"/>
    <property type="project" value="InterPro"/>
</dbReference>
<dbReference type="Gene3D" id="2.30.30.380">
    <property type="entry name" value="Zn-finger domain of Sec23/24"/>
    <property type="match status" value="1"/>
</dbReference>
<dbReference type="AlphaFoldDB" id="A0A7M7IHI7"/>
<dbReference type="OMA" id="ENKWAKY"/>
<dbReference type="PANTHER" id="PTHR15863">
    <property type="entry name" value="MRN COMPLEX-INTERACTING PROTEIN"/>
    <property type="match status" value="1"/>
</dbReference>
<reference evidence="4" key="2">
    <citation type="submission" date="2025-04" db="UniProtKB">
        <authorList>
            <consortium name="RefSeq"/>
        </authorList>
    </citation>
    <scope>IDENTIFICATION</scope>
    <source>
        <strain evidence="4">DH4</strain>
        <tissue evidence="4">Whole body</tissue>
    </source>
</reference>
<dbReference type="EnsemblMetazoa" id="XM_016914220">
    <property type="protein sequence ID" value="XP_016769709"/>
    <property type="gene ID" value="LOC100576957"/>
</dbReference>
<dbReference type="InterPro" id="IPR032739">
    <property type="entry name" value="MRNIP"/>
</dbReference>